<keyword evidence="1" id="KW-0472">Membrane</keyword>
<feature type="transmembrane region" description="Helical" evidence="1">
    <location>
        <begin position="55"/>
        <end position="73"/>
    </location>
</feature>
<dbReference type="Proteomes" id="UP001595909">
    <property type="component" value="Unassembled WGS sequence"/>
</dbReference>
<dbReference type="EMBL" id="JBHSIM010000028">
    <property type="protein sequence ID" value="MFC4833427.1"/>
    <property type="molecule type" value="Genomic_DNA"/>
</dbReference>
<protein>
    <submittedName>
        <fullName evidence="2">DUF3093 domain-containing protein</fullName>
    </submittedName>
</protein>
<evidence type="ECO:0000313" key="3">
    <source>
        <dbReference type="Proteomes" id="UP001595909"/>
    </source>
</evidence>
<keyword evidence="3" id="KW-1185">Reference proteome</keyword>
<keyword evidence="1" id="KW-1133">Transmembrane helix</keyword>
<dbReference type="InterPro" id="IPR021443">
    <property type="entry name" value="DUF3093"/>
</dbReference>
<gene>
    <name evidence="2" type="ORF">ACFPEL_13525</name>
</gene>
<name>A0ABV9RMK0_9PSEU</name>
<sequence length="169" mass="18348">MSSPRPSPGSDAGPGDGADHDERLTVPWWWWPPALLIAVLLAAELHMGYPGVRSWLPYVLLLPLAVAVLIWLGRVRVGVGTPSGGADRAARELRAGVAHLPVSLVGRVDVVTGEAKREALGPQLDPQAFVLHRPWVGPVVRIEVLDPDDPTPYWVISTRRPEHLIAALR</sequence>
<proteinExistence type="predicted"/>
<evidence type="ECO:0000256" key="1">
    <source>
        <dbReference type="SAM" id="Phobius"/>
    </source>
</evidence>
<accession>A0ABV9RMK0</accession>
<keyword evidence="1" id="KW-0812">Transmembrane</keyword>
<dbReference type="Pfam" id="PF11292">
    <property type="entry name" value="DUF3093"/>
    <property type="match status" value="1"/>
</dbReference>
<organism evidence="2 3">
    <name type="scientific">Actinomycetospora chibensis</name>
    <dbReference type="NCBI Taxonomy" id="663606"/>
    <lineage>
        <taxon>Bacteria</taxon>
        <taxon>Bacillati</taxon>
        <taxon>Actinomycetota</taxon>
        <taxon>Actinomycetes</taxon>
        <taxon>Pseudonocardiales</taxon>
        <taxon>Pseudonocardiaceae</taxon>
        <taxon>Actinomycetospora</taxon>
    </lineage>
</organism>
<evidence type="ECO:0000313" key="2">
    <source>
        <dbReference type="EMBL" id="MFC4833427.1"/>
    </source>
</evidence>
<reference evidence="3" key="1">
    <citation type="journal article" date="2019" name="Int. J. Syst. Evol. Microbiol.">
        <title>The Global Catalogue of Microorganisms (GCM) 10K type strain sequencing project: providing services to taxonomists for standard genome sequencing and annotation.</title>
        <authorList>
            <consortium name="The Broad Institute Genomics Platform"/>
            <consortium name="The Broad Institute Genome Sequencing Center for Infectious Disease"/>
            <person name="Wu L."/>
            <person name="Ma J."/>
        </authorList>
    </citation>
    <scope>NUCLEOTIDE SEQUENCE [LARGE SCALE GENOMIC DNA]</scope>
    <source>
        <strain evidence="3">CCUG 50347</strain>
    </source>
</reference>
<comment type="caution">
    <text evidence="2">The sequence shown here is derived from an EMBL/GenBank/DDBJ whole genome shotgun (WGS) entry which is preliminary data.</text>
</comment>
<dbReference type="RefSeq" id="WP_274189271.1">
    <property type="nucleotide sequence ID" value="NZ_BAABHN010000028.1"/>
</dbReference>
<feature type="transmembrane region" description="Helical" evidence="1">
    <location>
        <begin position="28"/>
        <end position="48"/>
    </location>
</feature>